<comment type="similarity">
    <text evidence="2 6">Belongs to the drug/metabolite transporter (DMT) superfamily. Plant drug/metabolite exporter (P-DME) (TC 2.A.7.4) family.</text>
</comment>
<feature type="transmembrane region" description="Helical" evidence="6">
    <location>
        <begin position="282"/>
        <end position="302"/>
    </location>
</feature>
<accession>A0A0D9WKW4</accession>
<dbReference type="eggNOG" id="ENOG502QWIP">
    <property type="taxonomic scope" value="Eukaryota"/>
</dbReference>
<comment type="subcellular location">
    <subcellularLocation>
        <location evidence="1 6">Membrane</location>
        <topology evidence="1 6">Multi-pass membrane protein</topology>
    </subcellularLocation>
</comment>
<evidence type="ECO:0000259" key="7">
    <source>
        <dbReference type="Pfam" id="PF00892"/>
    </source>
</evidence>
<evidence type="ECO:0000256" key="3">
    <source>
        <dbReference type="ARBA" id="ARBA00022692"/>
    </source>
</evidence>
<feature type="transmembrane region" description="Helical" evidence="6">
    <location>
        <begin position="38"/>
        <end position="60"/>
    </location>
</feature>
<feature type="domain" description="EamA" evidence="7">
    <location>
        <begin position="11"/>
        <end position="137"/>
    </location>
</feature>
<feature type="transmembrane region" description="Helical" evidence="6">
    <location>
        <begin position="12"/>
        <end position="32"/>
    </location>
</feature>
<reference evidence="8 9" key="1">
    <citation type="submission" date="2012-08" db="EMBL/GenBank/DDBJ databases">
        <title>Oryza genome evolution.</title>
        <authorList>
            <person name="Wing R.A."/>
        </authorList>
    </citation>
    <scope>NUCLEOTIDE SEQUENCE</scope>
</reference>
<dbReference type="Pfam" id="PF00892">
    <property type="entry name" value="EamA"/>
    <property type="match status" value="2"/>
</dbReference>
<dbReference type="GO" id="GO:0016020">
    <property type="term" value="C:membrane"/>
    <property type="evidence" value="ECO:0007669"/>
    <property type="project" value="UniProtKB-SubCell"/>
</dbReference>
<organism evidence="8 9">
    <name type="scientific">Leersia perrieri</name>
    <dbReference type="NCBI Taxonomy" id="77586"/>
    <lineage>
        <taxon>Eukaryota</taxon>
        <taxon>Viridiplantae</taxon>
        <taxon>Streptophyta</taxon>
        <taxon>Embryophyta</taxon>
        <taxon>Tracheophyta</taxon>
        <taxon>Spermatophyta</taxon>
        <taxon>Magnoliopsida</taxon>
        <taxon>Liliopsida</taxon>
        <taxon>Poales</taxon>
        <taxon>Poaceae</taxon>
        <taxon>BOP clade</taxon>
        <taxon>Oryzoideae</taxon>
        <taxon>Oryzeae</taxon>
        <taxon>Oryzinae</taxon>
        <taxon>Leersia</taxon>
    </lineage>
</organism>
<dbReference type="InterPro" id="IPR000620">
    <property type="entry name" value="EamA_dom"/>
</dbReference>
<protein>
    <recommendedName>
        <fullName evidence="6">WAT1-related protein</fullName>
    </recommendedName>
</protein>
<sequence length="352" mass="38117">MGWVIGGGLPVVAMLALNVVAAVLVSLVKVAMDGGLNPLVLVTLQQLTAAMFLGPIAYFKERKTRPKLTLEILAYLFVSAALGAALRQYMIFVGLRYTTATFVTAFSNIAPVLTFLLAILTRSESLNLRTKTGIAKLVGTLISLGGAMVLTFYKGVPVTHTKIHSSSSQLHHGAGAAAATISSRNWTLGTLAILGNCVCLSCWFLLHSRLAKKYPHVYSCNAFMSMFSFLQVAVVGLCTERNIAVWIVKSKFQILTVLYAGVVGCGLSFVLLTWCIEKRGPVFVAAFIPVVQIIVSVIDFTVLHEQLFLGSVLGSVLVIGGLYLLLWGKRQEALHRPPKVAEHDKDQQQVQL</sequence>
<dbReference type="EnsemblPlants" id="LPERR06G00440.1">
    <property type="protein sequence ID" value="LPERR06G00440.1"/>
    <property type="gene ID" value="LPERR06G00440"/>
</dbReference>
<dbReference type="PANTHER" id="PTHR31218">
    <property type="entry name" value="WAT1-RELATED PROTEIN"/>
    <property type="match status" value="1"/>
</dbReference>
<feature type="transmembrane region" description="Helical" evidence="6">
    <location>
        <begin position="218"/>
        <end position="237"/>
    </location>
</feature>
<keyword evidence="9" id="KW-1185">Reference proteome</keyword>
<evidence type="ECO:0000256" key="5">
    <source>
        <dbReference type="ARBA" id="ARBA00023136"/>
    </source>
</evidence>
<feature type="transmembrane region" description="Helical" evidence="6">
    <location>
        <begin position="97"/>
        <end position="121"/>
    </location>
</feature>
<dbReference type="SUPFAM" id="SSF103481">
    <property type="entry name" value="Multidrug resistance efflux transporter EmrE"/>
    <property type="match status" value="2"/>
</dbReference>
<name>A0A0D9WKW4_9ORYZ</name>
<feature type="transmembrane region" description="Helical" evidence="6">
    <location>
        <begin position="308"/>
        <end position="326"/>
    </location>
</feature>
<dbReference type="InterPro" id="IPR037185">
    <property type="entry name" value="EmrE-like"/>
</dbReference>
<feature type="transmembrane region" description="Helical" evidence="6">
    <location>
        <begin position="186"/>
        <end position="206"/>
    </location>
</feature>
<feature type="domain" description="EamA" evidence="7">
    <location>
        <begin position="188"/>
        <end position="326"/>
    </location>
</feature>
<dbReference type="HOGENOM" id="CLU_025359_1_0_1"/>
<keyword evidence="5 6" id="KW-0472">Membrane</keyword>
<feature type="transmembrane region" description="Helical" evidence="6">
    <location>
        <begin position="133"/>
        <end position="153"/>
    </location>
</feature>
<dbReference type="GO" id="GO:0022857">
    <property type="term" value="F:transmembrane transporter activity"/>
    <property type="evidence" value="ECO:0007669"/>
    <property type="project" value="InterPro"/>
</dbReference>
<keyword evidence="3 6" id="KW-0812">Transmembrane</keyword>
<feature type="transmembrane region" description="Helical" evidence="6">
    <location>
        <begin position="72"/>
        <end position="91"/>
    </location>
</feature>
<dbReference type="AlphaFoldDB" id="A0A0D9WKW4"/>
<reference evidence="9" key="2">
    <citation type="submission" date="2013-12" db="EMBL/GenBank/DDBJ databases">
        <authorList>
            <person name="Yu Y."/>
            <person name="Lee S."/>
            <person name="de Baynast K."/>
            <person name="Wissotski M."/>
            <person name="Liu L."/>
            <person name="Talag J."/>
            <person name="Goicoechea J."/>
            <person name="Angelova A."/>
            <person name="Jetty R."/>
            <person name="Kudrna D."/>
            <person name="Golser W."/>
            <person name="Rivera L."/>
            <person name="Zhang J."/>
            <person name="Wing R."/>
        </authorList>
    </citation>
    <scope>NUCLEOTIDE SEQUENCE</scope>
</reference>
<dbReference type="Proteomes" id="UP000032180">
    <property type="component" value="Chromosome 6"/>
</dbReference>
<evidence type="ECO:0000256" key="6">
    <source>
        <dbReference type="RuleBase" id="RU363077"/>
    </source>
</evidence>
<keyword evidence="4 6" id="KW-1133">Transmembrane helix</keyword>
<feature type="transmembrane region" description="Helical" evidence="6">
    <location>
        <begin position="257"/>
        <end position="275"/>
    </location>
</feature>
<evidence type="ECO:0000256" key="2">
    <source>
        <dbReference type="ARBA" id="ARBA00007635"/>
    </source>
</evidence>
<evidence type="ECO:0000313" key="9">
    <source>
        <dbReference type="Proteomes" id="UP000032180"/>
    </source>
</evidence>
<dbReference type="Gramene" id="LPERR06G00440.1">
    <property type="protein sequence ID" value="LPERR06G00440.1"/>
    <property type="gene ID" value="LPERR06G00440"/>
</dbReference>
<evidence type="ECO:0000256" key="1">
    <source>
        <dbReference type="ARBA" id="ARBA00004141"/>
    </source>
</evidence>
<evidence type="ECO:0000256" key="4">
    <source>
        <dbReference type="ARBA" id="ARBA00022989"/>
    </source>
</evidence>
<evidence type="ECO:0000313" key="8">
    <source>
        <dbReference type="EnsemblPlants" id="LPERR06G00440.1"/>
    </source>
</evidence>
<dbReference type="InterPro" id="IPR030184">
    <property type="entry name" value="WAT1-related"/>
</dbReference>
<reference evidence="8" key="3">
    <citation type="submission" date="2015-04" db="UniProtKB">
        <authorList>
            <consortium name="EnsemblPlants"/>
        </authorList>
    </citation>
    <scope>IDENTIFICATION</scope>
</reference>
<proteinExistence type="inferred from homology"/>